<dbReference type="KEGG" id="mgg:MPLG2_1836"/>
<proteinExistence type="predicted"/>
<dbReference type="EMBL" id="LT985188">
    <property type="protein sequence ID" value="SPD86866.1"/>
    <property type="molecule type" value="Genomic_DNA"/>
</dbReference>
<dbReference type="Proteomes" id="UP000238164">
    <property type="component" value="Chromosome 1"/>
</dbReference>
<evidence type="ECO:0000313" key="1">
    <source>
        <dbReference type="EMBL" id="SPD86866.1"/>
    </source>
</evidence>
<sequence>MIADAIAKAVTAERPKTRYAVGFGAKPLIAVRKVLSDRQYDALITRVGGLPRD</sequence>
<organism evidence="1 2">
    <name type="scientific">Micropruina glycogenica</name>
    <dbReference type="NCBI Taxonomy" id="75385"/>
    <lineage>
        <taxon>Bacteria</taxon>
        <taxon>Bacillati</taxon>
        <taxon>Actinomycetota</taxon>
        <taxon>Actinomycetes</taxon>
        <taxon>Propionibacteriales</taxon>
        <taxon>Nocardioidaceae</taxon>
        <taxon>Micropruina</taxon>
    </lineage>
</organism>
<dbReference type="AlphaFoldDB" id="A0A2N9JGI1"/>
<keyword evidence="2" id="KW-1185">Reference proteome</keyword>
<evidence type="ECO:0000313" key="2">
    <source>
        <dbReference type="Proteomes" id="UP000238164"/>
    </source>
</evidence>
<accession>A0A2N9JGI1</accession>
<protein>
    <submittedName>
        <fullName evidence="1">Uncharacterized protein</fullName>
    </submittedName>
</protein>
<name>A0A2N9JGI1_9ACTN</name>
<reference evidence="1 2" key="1">
    <citation type="submission" date="2018-02" db="EMBL/GenBank/DDBJ databases">
        <authorList>
            <person name="Cohen D.B."/>
            <person name="Kent A.D."/>
        </authorList>
    </citation>
    <scope>NUCLEOTIDE SEQUENCE [LARGE SCALE GENOMIC DNA]</scope>
    <source>
        <strain evidence="1">1</strain>
    </source>
</reference>
<dbReference type="RefSeq" id="WP_197710123.1">
    <property type="nucleotide sequence ID" value="NZ_BAAAGO010000063.1"/>
</dbReference>
<gene>
    <name evidence="1" type="ORF">MPLG2_1836</name>
</gene>